<comment type="caution">
    <text evidence="1">The sequence shown here is derived from an EMBL/GenBank/DDBJ whole genome shotgun (WGS) entry which is preliminary data.</text>
</comment>
<protein>
    <submittedName>
        <fullName evidence="1">Uncharacterized protein</fullName>
    </submittedName>
</protein>
<name>A0A930VEX3_9ACTN</name>
<keyword evidence="2" id="KW-1185">Reference proteome</keyword>
<dbReference type="EMBL" id="JADKPN010000009">
    <property type="protein sequence ID" value="MBF4764371.1"/>
    <property type="molecule type" value="Genomic_DNA"/>
</dbReference>
<gene>
    <name evidence="1" type="ORF">ISU07_14655</name>
</gene>
<organism evidence="1 2">
    <name type="scientific">Nocardioides islandensis</name>
    <dbReference type="NCBI Taxonomy" id="433663"/>
    <lineage>
        <taxon>Bacteria</taxon>
        <taxon>Bacillati</taxon>
        <taxon>Actinomycetota</taxon>
        <taxon>Actinomycetes</taxon>
        <taxon>Propionibacteriales</taxon>
        <taxon>Nocardioidaceae</taxon>
        <taxon>Nocardioides</taxon>
    </lineage>
</organism>
<evidence type="ECO:0000313" key="2">
    <source>
        <dbReference type="Proteomes" id="UP000640489"/>
    </source>
</evidence>
<dbReference type="Proteomes" id="UP000640489">
    <property type="component" value="Unassembled WGS sequence"/>
</dbReference>
<dbReference type="RefSeq" id="WP_194707565.1">
    <property type="nucleotide sequence ID" value="NZ_JADKPN010000009.1"/>
</dbReference>
<accession>A0A930VEX3</accession>
<sequence length="113" mass="12309">MKQSRPLASADHLYTALICLMWQLYERAQDIHRDTLATDLLIAITGLHDGPWCHAGDAPGRLSLPFTAACLLVDDLLDQLEAASSGLAARAAPEATREILNGNRPPGRSMRTF</sequence>
<reference evidence="1" key="1">
    <citation type="submission" date="2020-11" db="EMBL/GenBank/DDBJ databases">
        <title>Nocardioides sp. nov., isolated from Soil of Cynanchum wilfordii Hemsley rhizosphere.</title>
        <authorList>
            <person name="Lee J.-S."/>
            <person name="Suh M.K."/>
            <person name="Kim J.-S."/>
        </authorList>
    </citation>
    <scope>NUCLEOTIDE SEQUENCE</scope>
    <source>
        <strain evidence="1">KCTC 19275</strain>
    </source>
</reference>
<dbReference type="AlphaFoldDB" id="A0A930VEX3"/>
<evidence type="ECO:0000313" key="1">
    <source>
        <dbReference type="EMBL" id="MBF4764371.1"/>
    </source>
</evidence>
<proteinExistence type="predicted"/>